<dbReference type="PROSITE" id="PS50222">
    <property type="entry name" value="EF_HAND_2"/>
    <property type="match status" value="3"/>
</dbReference>
<dbReference type="Pfam" id="PF13499">
    <property type="entry name" value="EF-hand_7"/>
    <property type="match status" value="2"/>
</dbReference>
<dbReference type="AlphaFoldDB" id="A0A813J9U4"/>
<dbReference type="Pfam" id="PF25296">
    <property type="entry name" value="Decapeptide"/>
    <property type="match status" value="1"/>
</dbReference>
<evidence type="ECO:0000313" key="6">
    <source>
        <dbReference type="EMBL" id="CAE8670302.1"/>
    </source>
</evidence>
<dbReference type="InterPro" id="IPR002048">
    <property type="entry name" value="EF_hand_dom"/>
</dbReference>
<evidence type="ECO:0000256" key="1">
    <source>
        <dbReference type="ARBA" id="ARBA00022737"/>
    </source>
</evidence>
<accession>A0A813J9U4</accession>
<protein>
    <recommendedName>
        <fullName evidence="5">EF-hand domain-containing protein</fullName>
    </recommendedName>
</protein>
<name>A0A813J9U4_POLGL</name>
<dbReference type="EMBL" id="CAJNNW010023135">
    <property type="protein sequence ID" value="CAE8670302.1"/>
    <property type="molecule type" value="Genomic_DNA"/>
</dbReference>
<feature type="domain" description="EF-hand" evidence="5">
    <location>
        <begin position="262"/>
        <end position="297"/>
    </location>
</feature>
<dbReference type="Gene3D" id="1.10.238.10">
    <property type="entry name" value="EF-hand"/>
    <property type="match status" value="3"/>
</dbReference>
<dbReference type="CDD" id="cd00051">
    <property type="entry name" value="EFh"/>
    <property type="match status" value="2"/>
</dbReference>
<organism evidence="6 7">
    <name type="scientific">Polarella glacialis</name>
    <name type="common">Dinoflagellate</name>
    <dbReference type="NCBI Taxonomy" id="89957"/>
    <lineage>
        <taxon>Eukaryota</taxon>
        <taxon>Sar</taxon>
        <taxon>Alveolata</taxon>
        <taxon>Dinophyceae</taxon>
        <taxon>Suessiales</taxon>
        <taxon>Suessiaceae</taxon>
        <taxon>Polarella</taxon>
    </lineage>
</organism>
<dbReference type="Gene3D" id="1.25.40.10">
    <property type="entry name" value="Tetratricopeptide repeat domain"/>
    <property type="match status" value="1"/>
</dbReference>
<dbReference type="SUPFAM" id="SSF47473">
    <property type="entry name" value="EF-hand"/>
    <property type="match status" value="2"/>
</dbReference>
<sequence length="932" mass="102923">VYHQWPRALASLAAMRLYRIGPDTVTRNAATTACGNAGEWQQAAQQLRQLRAEGGEPDLISYSALLAAAGHSQQWELALTGCSEMATLGFLADAATLGAAIYACLGAGRWAFGLWLLAGGGAPGQLVQFPPSRSDGPEVDLDSCGLLLAECEQRGLGGSESDLMLGMSDVLPAMPSILRQALQAMVQLKSLLGPSSLGNKVATLEYAVLTRVGCLELFRLERSHLCGSFLSSRAAATTHAEVTVRAPMTIGDIDHREYFSPDLLDQLQKAFNKYDVSGDGSLQLTEVFQMFKKLGKKVTEVQLNEVMSQIDVDGSGEIDFEELCLLEIKMSRVRPCASLIDYRNYLSERQIRKLEQLFVQHDPTATKLDTSYINGESVQTMVEGFENHPGIEEIEDVLDEIDPLNTNCITFDKFCAAWAVLTHSRRLINYREYLDSDDVLAYRDLFTRCNKTGGGSMNRKELNDCLKQQGMVLAKKQLKELFEDFDADCSGGVDFEEFCIMMMRLRCLRQTREINRVTCTCAELWTKESFSVKELQRSGFGLDDFRRVGIPVGKIYKEGEFTGLELRRAGYSAVELRRGGLPAAELRHCGFSLGDLRNAGFSAALLQETDRALRGSLSTGDLTMLPQRCPKPALTKMGSCLSSAGFQMMKATPGGTSAWQPSHRLLTPMIREHTDWRPRFHQDGQAAGTDMLDTFMSEAAISHAGSTTRSRISKRCRDTFILPQEVDMRETVESSGPFTMASIKTDQMADIPEGRWPENGFTWLQMTVHWDVMTVPGFAQVSVHYKLIPPATRIFRAVTGRLIDLSLSRSEGAEALVAMSSAKPASQEALPPALPRPGDKAESTKAASVRKKTFRKRLLDLASEHEGLEARNVDLVKENERLKEKVATLSEELQRLEAARAVAEADGQAAQDVAKELAYQLRQVQKAQLSET</sequence>
<evidence type="ECO:0000256" key="3">
    <source>
        <dbReference type="SAM" id="Coils"/>
    </source>
</evidence>
<keyword evidence="2" id="KW-0106">Calcium</keyword>
<evidence type="ECO:0000313" key="7">
    <source>
        <dbReference type="Proteomes" id="UP000626109"/>
    </source>
</evidence>
<comment type="caution">
    <text evidence="6">The sequence shown here is derived from an EMBL/GenBank/DDBJ whole genome shotgun (WGS) entry which is preliminary data.</text>
</comment>
<dbReference type="SMART" id="SM00054">
    <property type="entry name" value="EFh"/>
    <property type="match status" value="4"/>
</dbReference>
<evidence type="ECO:0000259" key="5">
    <source>
        <dbReference type="PROSITE" id="PS50222"/>
    </source>
</evidence>
<dbReference type="InterPro" id="IPR011992">
    <property type="entry name" value="EF-hand-dom_pair"/>
</dbReference>
<dbReference type="InterPro" id="IPR018247">
    <property type="entry name" value="EF_Hand_1_Ca_BS"/>
</dbReference>
<dbReference type="PROSITE" id="PS00018">
    <property type="entry name" value="EF_HAND_1"/>
    <property type="match status" value="2"/>
</dbReference>
<dbReference type="Proteomes" id="UP000626109">
    <property type="component" value="Unassembled WGS sequence"/>
</dbReference>
<keyword evidence="3" id="KW-0175">Coiled coil</keyword>
<feature type="domain" description="EF-hand" evidence="5">
    <location>
        <begin position="473"/>
        <end position="508"/>
    </location>
</feature>
<feature type="non-terminal residue" evidence="6">
    <location>
        <position position="932"/>
    </location>
</feature>
<gene>
    <name evidence="6" type="ORF">PGLA2088_LOCUS17423</name>
</gene>
<reference evidence="6" key="1">
    <citation type="submission" date="2021-02" db="EMBL/GenBank/DDBJ databases">
        <authorList>
            <person name="Dougan E. K."/>
            <person name="Rhodes N."/>
            <person name="Thang M."/>
            <person name="Chan C."/>
        </authorList>
    </citation>
    <scope>NUCLEOTIDE SEQUENCE</scope>
</reference>
<feature type="region of interest" description="Disordered" evidence="4">
    <location>
        <begin position="819"/>
        <end position="847"/>
    </location>
</feature>
<dbReference type="InterPro" id="IPR011990">
    <property type="entry name" value="TPR-like_helical_dom_sf"/>
</dbReference>
<dbReference type="InterPro" id="IPR050145">
    <property type="entry name" value="Centrin_CML-like"/>
</dbReference>
<feature type="domain" description="EF-hand" evidence="5">
    <location>
        <begin position="298"/>
        <end position="333"/>
    </location>
</feature>
<feature type="coiled-coil region" evidence="3">
    <location>
        <begin position="865"/>
        <end position="906"/>
    </location>
</feature>
<proteinExistence type="predicted"/>
<feature type="non-terminal residue" evidence="6">
    <location>
        <position position="1"/>
    </location>
</feature>
<dbReference type="PANTHER" id="PTHR23050">
    <property type="entry name" value="CALCIUM BINDING PROTEIN"/>
    <property type="match status" value="1"/>
</dbReference>
<dbReference type="GO" id="GO:0005509">
    <property type="term" value="F:calcium ion binding"/>
    <property type="evidence" value="ECO:0007669"/>
    <property type="project" value="InterPro"/>
</dbReference>
<evidence type="ECO:0000256" key="2">
    <source>
        <dbReference type="ARBA" id="ARBA00022837"/>
    </source>
</evidence>
<evidence type="ECO:0000256" key="4">
    <source>
        <dbReference type="SAM" id="MobiDB-lite"/>
    </source>
</evidence>
<keyword evidence="1" id="KW-0677">Repeat</keyword>
<dbReference type="InterPro" id="IPR057481">
    <property type="entry name" value="Decapeptide"/>
</dbReference>